<organism evidence="2 3">
    <name type="scientific">Mytilus edulis</name>
    <name type="common">Blue mussel</name>
    <dbReference type="NCBI Taxonomy" id="6550"/>
    <lineage>
        <taxon>Eukaryota</taxon>
        <taxon>Metazoa</taxon>
        <taxon>Spiralia</taxon>
        <taxon>Lophotrochozoa</taxon>
        <taxon>Mollusca</taxon>
        <taxon>Bivalvia</taxon>
        <taxon>Autobranchia</taxon>
        <taxon>Pteriomorphia</taxon>
        <taxon>Mytilida</taxon>
        <taxon>Mytiloidea</taxon>
        <taxon>Mytilidae</taxon>
        <taxon>Mytilinae</taxon>
        <taxon>Mytilus</taxon>
    </lineage>
</organism>
<dbReference type="GO" id="GO:0005886">
    <property type="term" value="C:plasma membrane"/>
    <property type="evidence" value="ECO:0007669"/>
    <property type="project" value="TreeGrafter"/>
</dbReference>
<evidence type="ECO:0000313" key="2">
    <source>
        <dbReference type="EMBL" id="CAG2221795.1"/>
    </source>
</evidence>
<dbReference type="GO" id="GO:0006888">
    <property type="term" value="P:endoplasmic reticulum to Golgi vesicle-mediated transport"/>
    <property type="evidence" value="ECO:0007669"/>
    <property type="project" value="TreeGrafter"/>
</dbReference>
<accession>A0A8S3SP75</accession>
<dbReference type="GO" id="GO:0016197">
    <property type="term" value="P:endosomal transport"/>
    <property type="evidence" value="ECO:0007669"/>
    <property type="project" value="TreeGrafter"/>
</dbReference>
<reference evidence="2" key="1">
    <citation type="submission" date="2021-03" db="EMBL/GenBank/DDBJ databases">
        <authorList>
            <person name="Bekaert M."/>
        </authorList>
    </citation>
    <scope>NUCLEOTIDE SEQUENCE</scope>
</reference>
<name>A0A8S3SP75_MYTED</name>
<dbReference type="EMBL" id="CAJPWZ010001696">
    <property type="protein sequence ID" value="CAG2221795.1"/>
    <property type="molecule type" value="Genomic_DNA"/>
</dbReference>
<dbReference type="GO" id="GO:0031902">
    <property type="term" value="C:late endosome membrane"/>
    <property type="evidence" value="ECO:0007669"/>
    <property type="project" value="TreeGrafter"/>
</dbReference>
<proteinExistence type="predicted"/>
<dbReference type="PANTHER" id="PTHR34009:SF2">
    <property type="entry name" value="PROTEIN STAR"/>
    <property type="match status" value="1"/>
</dbReference>
<comment type="caution">
    <text evidence="2">The sequence shown here is derived from an EMBL/GenBank/DDBJ whole genome shotgun (WGS) entry which is preliminary data.</text>
</comment>
<dbReference type="PANTHER" id="PTHR34009">
    <property type="entry name" value="PROTEIN STAR"/>
    <property type="match status" value="1"/>
</dbReference>
<dbReference type="GO" id="GO:0005789">
    <property type="term" value="C:endoplasmic reticulum membrane"/>
    <property type="evidence" value="ECO:0007669"/>
    <property type="project" value="TreeGrafter"/>
</dbReference>
<dbReference type="Pfam" id="PF05050">
    <property type="entry name" value="Methyltransf_21"/>
    <property type="match status" value="1"/>
</dbReference>
<dbReference type="Proteomes" id="UP000683360">
    <property type="component" value="Unassembled WGS sequence"/>
</dbReference>
<protein>
    <recommendedName>
        <fullName evidence="1">Methyltransferase FkbM domain-containing protein</fullName>
    </recommendedName>
</protein>
<dbReference type="InterPro" id="IPR029063">
    <property type="entry name" value="SAM-dependent_MTases_sf"/>
</dbReference>
<dbReference type="InterPro" id="IPR006342">
    <property type="entry name" value="FkbM_mtfrase"/>
</dbReference>
<dbReference type="AlphaFoldDB" id="A0A8S3SP75"/>
<dbReference type="InterPro" id="IPR053202">
    <property type="entry name" value="EGF_Rcpt_Signaling_Reg"/>
</dbReference>
<evidence type="ECO:0000259" key="1">
    <source>
        <dbReference type="Pfam" id="PF05050"/>
    </source>
</evidence>
<keyword evidence="3" id="KW-1185">Reference proteome</keyword>
<dbReference type="GO" id="GO:0005794">
    <property type="term" value="C:Golgi apparatus"/>
    <property type="evidence" value="ECO:0007669"/>
    <property type="project" value="TreeGrafter"/>
</dbReference>
<dbReference type="SUPFAM" id="SSF53335">
    <property type="entry name" value="S-adenosyl-L-methionine-dependent methyltransferases"/>
    <property type="match status" value="1"/>
</dbReference>
<dbReference type="Gene3D" id="3.40.50.150">
    <property type="entry name" value="Vaccinia Virus protein VP39"/>
    <property type="match status" value="1"/>
</dbReference>
<dbReference type="OrthoDB" id="6352234at2759"/>
<gene>
    <name evidence="2" type="ORF">MEDL_35193</name>
</gene>
<evidence type="ECO:0000313" key="3">
    <source>
        <dbReference type="Proteomes" id="UP000683360"/>
    </source>
</evidence>
<sequence>MDILNKQKVDMDDPRLISLIRNYWIENPSDQPYNLNKPQVLDPSIGQAAFVDNRLNFKTGGFFVECGALDGETRSNTLIFERLRSWNGLLIEADPSNYKLVKKKNRKAFTINACLSVYPYPVKMQFKKSFSVGKILQDQNSKGKDIVNVQCFPFYSILKAINVTHVDFFSLDVEGAELQVLKTIPFGKVDIEMMTVEFKHVPGGETQLKTL</sequence>
<feature type="domain" description="Methyltransferase FkbM" evidence="1">
    <location>
        <begin position="65"/>
        <end position="204"/>
    </location>
</feature>